<dbReference type="Proteomes" id="UP001596989">
    <property type="component" value="Unassembled WGS sequence"/>
</dbReference>
<sequence length="344" mass="38516">MVQSIHNKTTLLHDAYKDIMQIIKKTAASEIRTKEFVILAEVNKIQDKVYGGYVYIQSSADNESELQLVVPEEIASTLRVDHCYAFRGTFEVSASPTFGFFQLRVIDANFIGASMKVEAKKQAAQEIIEKGYLDKYKDDFSRLRGKSSCRVALVTSKHSQVVRDVHEVFRQHRGIQYELVPVKLNNASVIAEGITSAADRHYDVIMIVRGGGKEIDFAVFDDPRVVKAIHDSTTPIIVGIGHTDNNTFADKAADRSETTPSKAARFLVDVLDKPIHNYSKTSNQRRKYTAQTYGNAQNYSQTFRRSQAGSAVIYATLIVALIILAGVFFFTFVPKLFDSILKSI</sequence>
<dbReference type="InterPro" id="IPR003753">
    <property type="entry name" value="Exonuc_VII_L"/>
</dbReference>
<dbReference type="Pfam" id="PF02601">
    <property type="entry name" value="Exonuc_VII_L"/>
    <property type="match status" value="1"/>
</dbReference>
<organism evidence="3 4">
    <name type="scientific">Paenibacillus chungangensis</name>
    <dbReference type="NCBI Taxonomy" id="696535"/>
    <lineage>
        <taxon>Bacteria</taxon>
        <taxon>Bacillati</taxon>
        <taxon>Bacillota</taxon>
        <taxon>Bacilli</taxon>
        <taxon>Bacillales</taxon>
        <taxon>Paenibacillaceae</taxon>
        <taxon>Paenibacillus</taxon>
    </lineage>
</organism>
<reference evidence="4" key="1">
    <citation type="journal article" date="2019" name="Int. J. Syst. Evol. Microbiol.">
        <title>The Global Catalogue of Microorganisms (GCM) 10K type strain sequencing project: providing services to taxonomists for standard genome sequencing and annotation.</title>
        <authorList>
            <consortium name="The Broad Institute Genomics Platform"/>
            <consortium name="The Broad Institute Genome Sequencing Center for Infectious Disease"/>
            <person name="Wu L."/>
            <person name="Ma J."/>
        </authorList>
    </citation>
    <scope>NUCLEOTIDE SEQUENCE [LARGE SCALE GENOMIC DNA]</scope>
    <source>
        <strain evidence="4">CCUG 59129</strain>
    </source>
</reference>
<evidence type="ECO:0000313" key="3">
    <source>
        <dbReference type="EMBL" id="MFD0958002.1"/>
    </source>
</evidence>
<protein>
    <submittedName>
        <fullName evidence="3">Exodeoxyribonuclease VII large subunit</fullName>
    </submittedName>
</protein>
<evidence type="ECO:0000256" key="1">
    <source>
        <dbReference type="SAM" id="Phobius"/>
    </source>
</evidence>
<comment type="caution">
    <text evidence="3">The sequence shown here is derived from an EMBL/GenBank/DDBJ whole genome shotgun (WGS) entry which is preliminary data.</text>
</comment>
<keyword evidence="1" id="KW-0472">Membrane</keyword>
<dbReference type="RefSeq" id="WP_377561632.1">
    <property type="nucleotide sequence ID" value="NZ_JBHTJZ010000004.1"/>
</dbReference>
<keyword evidence="1" id="KW-0812">Transmembrane</keyword>
<dbReference type="PANTHER" id="PTHR30008">
    <property type="entry name" value="EXODEOXYRIBONUCLEASE 7 LARGE SUBUNIT"/>
    <property type="match status" value="1"/>
</dbReference>
<proteinExistence type="predicted"/>
<dbReference type="PANTHER" id="PTHR30008:SF0">
    <property type="entry name" value="EXODEOXYRIBONUCLEASE 7 LARGE SUBUNIT"/>
    <property type="match status" value="1"/>
</dbReference>
<dbReference type="InterPro" id="IPR020579">
    <property type="entry name" value="Exonuc_VII_lsu_C"/>
</dbReference>
<dbReference type="EMBL" id="JBHTJZ010000004">
    <property type="protein sequence ID" value="MFD0958002.1"/>
    <property type="molecule type" value="Genomic_DNA"/>
</dbReference>
<feature type="transmembrane region" description="Helical" evidence="1">
    <location>
        <begin position="311"/>
        <end position="333"/>
    </location>
</feature>
<name>A0ABW3HKI3_9BACL</name>
<keyword evidence="1" id="KW-1133">Transmembrane helix</keyword>
<gene>
    <name evidence="3" type="ORF">ACFQ2I_01225</name>
</gene>
<evidence type="ECO:0000259" key="2">
    <source>
        <dbReference type="Pfam" id="PF02601"/>
    </source>
</evidence>
<feature type="domain" description="Exonuclease VII large subunit C-terminal" evidence="2">
    <location>
        <begin position="149"/>
        <end position="304"/>
    </location>
</feature>
<accession>A0ABW3HKI3</accession>
<keyword evidence="4" id="KW-1185">Reference proteome</keyword>
<evidence type="ECO:0000313" key="4">
    <source>
        <dbReference type="Proteomes" id="UP001596989"/>
    </source>
</evidence>